<evidence type="ECO:0000256" key="4">
    <source>
        <dbReference type="ARBA" id="ARBA00022692"/>
    </source>
</evidence>
<gene>
    <name evidence="11" type="ORF">OW763_07860</name>
</gene>
<dbReference type="SUPFAM" id="SSF56784">
    <property type="entry name" value="HAD-like"/>
    <property type="match status" value="1"/>
</dbReference>
<dbReference type="InterPro" id="IPR008250">
    <property type="entry name" value="ATPase_P-typ_transduc_dom_A_sf"/>
</dbReference>
<evidence type="ECO:0000256" key="5">
    <source>
        <dbReference type="ARBA" id="ARBA00022741"/>
    </source>
</evidence>
<dbReference type="Gene3D" id="1.20.1110.10">
    <property type="entry name" value="Calcium-transporting ATPase, transmembrane domain"/>
    <property type="match status" value="1"/>
</dbReference>
<dbReference type="PRINTS" id="PR00119">
    <property type="entry name" value="CATATPASE"/>
</dbReference>
<comment type="caution">
    <text evidence="11">The sequence shown here is derived from an EMBL/GenBank/DDBJ whole genome shotgun (WGS) entry which is preliminary data.</text>
</comment>
<dbReference type="InterPro" id="IPR023299">
    <property type="entry name" value="ATPase_P-typ_cyto_dom_N"/>
</dbReference>
<dbReference type="RefSeq" id="WP_268040540.1">
    <property type="nucleotide sequence ID" value="NZ_JAPQER010000002.1"/>
</dbReference>
<protein>
    <submittedName>
        <fullName evidence="11">HAD-IC family P-type ATPase</fullName>
    </submittedName>
</protein>
<feature type="transmembrane region" description="Helical" evidence="9">
    <location>
        <begin position="52"/>
        <end position="74"/>
    </location>
</feature>
<evidence type="ECO:0000256" key="6">
    <source>
        <dbReference type="ARBA" id="ARBA00022840"/>
    </source>
</evidence>
<dbReference type="SMART" id="SM00831">
    <property type="entry name" value="Cation_ATPase_N"/>
    <property type="match status" value="1"/>
</dbReference>
<dbReference type="SUPFAM" id="SSF81653">
    <property type="entry name" value="Calcium ATPase, transduction domain A"/>
    <property type="match status" value="1"/>
</dbReference>
<evidence type="ECO:0000256" key="7">
    <source>
        <dbReference type="ARBA" id="ARBA00022989"/>
    </source>
</evidence>
<dbReference type="InterPro" id="IPR050510">
    <property type="entry name" value="Cation_transp_ATPase_P-type"/>
</dbReference>
<evidence type="ECO:0000256" key="8">
    <source>
        <dbReference type="ARBA" id="ARBA00023136"/>
    </source>
</evidence>
<keyword evidence="6" id="KW-0067">ATP-binding</keyword>
<feature type="transmembrane region" description="Helical" evidence="9">
    <location>
        <begin position="746"/>
        <end position="767"/>
    </location>
</feature>
<keyword evidence="8 9" id="KW-0472">Membrane</keyword>
<dbReference type="InterPro" id="IPR059000">
    <property type="entry name" value="ATPase_P-type_domA"/>
</dbReference>
<evidence type="ECO:0000256" key="3">
    <source>
        <dbReference type="ARBA" id="ARBA00022475"/>
    </source>
</evidence>
<dbReference type="SUPFAM" id="SSF81660">
    <property type="entry name" value="Metal cation-transporting ATPase, ATP-binding domain N"/>
    <property type="match status" value="1"/>
</dbReference>
<feature type="transmembrane region" description="Helical" evidence="9">
    <location>
        <begin position="242"/>
        <end position="262"/>
    </location>
</feature>
<evidence type="ECO:0000259" key="10">
    <source>
        <dbReference type="SMART" id="SM00831"/>
    </source>
</evidence>
<feature type="transmembrane region" description="Helical" evidence="9">
    <location>
        <begin position="674"/>
        <end position="695"/>
    </location>
</feature>
<evidence type="ECO:0000256" key="9">
    <source>
        <dbReference type="SAM" id="Phobius"/>
    </source>
</evidence>
<evidence type="ECO:0000256" key="1">
    <source>
        <dbReference type="ARBA" id="ARBA00004651"/>
    </source>
</evidence>
<feature type="transmembrane region" description="Helical" evidence="9">
    <location>
        <begin position="773"/>
        <end position="794"/>
    </location>
</feature>
<dbReference type="NCBIfam" id="TIGR01494">
    <property type="entry name" value="ATPase_P-type"/>
    <property type="match status" value="1"/>
</dbReference>
<organism evidence="11 12">
    <name type="scientific">Clostridium aestuarii</name>
    <dbReference type="NCBI Taxonomy" id="338193"/>
    <lineage>
        <taxon>Bacteria</taxon>
        <taxon>Bacillati</taxon>
        <taxon>Bacillota</taxon>
        <taxon>Clostridia</taxon>
        <taxon>Eubacteriales</taxon>
        <taxon>Clostridiaceae</taxon>
        <taxon>Clostridium</taxon>
    </lineage>
</organism>
<proteinExistence type="inferred from homology"/>
<keyword evidence="5" id="KW-0547">Nucleotide-binding</keyword>
<keyword evidence="12" id="KW-1185">Reference proteome</keyword>
<keyword evidence="4 9" id="KW-0812">Transmembrane</keyword>
<feature type="transmembrane region" description="Helical" evidence="9">
    <location>
        <begin position="80"/>
        <end position="98"/>
    </location>
</feature>
<feature type="transmembrane region" description="Helical" evidence="9">
    <location>
        <begin position="806"/>
        <end position="826"/>
    </location>
</feature>
<accession>A0ABT4CZ60</accession>
<feature type="transmembrane region" description="Helical" evidence="9">
    <location>
        <begin position="707"/>
        <end position="725"/>
    </location>
</feature>
<dbReference type="Pfam" id="PF00122">
    <property type="entry name" value="E1-E2_ATPase"/>
    <property type="match status" value="1"/>
</dbReference>
<dbReference type="Proteomes" id="UP001078443">
    <property type="component" value="Unassembled WGS sequence"/>
</dbReference>
<dbReference type="EMBL" id="JAPQER010000002">
    <property type="protein sequence ID" value="MCY6484269.1"/>
    <property type="molecule type" value="Genomic_DNA"/>
</dbReference>
<name>A0ABT4CZ60_9CLOT</name>
<dbReference type="Pfam" id="PF00690">
    <property type="entry name" value="Cation_ATPase_N"/>
    <property type="match status" value="1"/>
</dbReference>
<dbReference type="Gene3D" id="2.70.150.10">
    <property type="entry name" value="Calcium-transporting ATPase, cytoplasmic transduction domain A"/>
    <property type="match status" value="1"/>
</dbReference>
<feature type="domain" description="Cation-transporting P-type ATPase N-terminal" evidence="10">
    <location>
        <begin position="3"/>
        <end position="74"/>
    </location>
</feature>
<dbReference type="InterPro" id="IPR001757">
    <property type="entry name" value="P_typ_ATPase"/>
</dbReference>
<keyword evidence="3" id="KW-1003">Cell membrane</keyword>
<dbReference type="SUPFAM" id="SSF81665">
    <property type="entry name" value="Calcium ATPase, transmembrane domain M"/>
    <property type="match status" value="1"/>
</dbReference>
<comment type="similarity">
    <text evidence="2">Belongs to the cation transport ATPase (P-type) (TC 3.A.3) family. Type IIA subfamily.</text>
</comment>
<feature type="transmembrane region" description="Helical" evidence="9">
    <location>
        <begin position="274"/>
        <end position="296"/>
    </location>
</feature>
<dbReference type="Gene3D" id="3.40.1110.10">
    <property type="entry name" value="Calcium-transporting ATPase, cytoplasmic domain N"/>
    <property type="match status" value="1"/>
</dbReference>
<dbReference type="PANTHER" id="PTHR43294">
    <property type="entry name" value="SODIUM/POTASSIUM-TRANSPORTING ATPASE SUBUNIT ALPHA"/>
    <property type="match status" value="1"/>
</dbReference>
<dbReference type="Pfam" id="PF13246">
    <property type="entry name" value="Cation_ATPase"/>
    <property type="match status" value="1"/>
</dbReference>
<evidence type="ECO:0000313" key="11">
    <source>
        <dbReference type="EMBL" id="MCY6484269.1"/>
    </source>
</evidence>
<comment type="subcellular location">
    <subcellularLocation>
        <location evidence="1">Cell membrane</location>
        <topology evidence="1">Multi-pass membrane protein</topology>
    </subcellularLocation>
</comment>
<sequence length="864" mass="98933">MKAWYNYSWNDIVKELRSDIHKGLSKEKIEENREKYGANKTLNIKQKNFGSLFLKQLINLYVIVGMIICLLLFYSSKIQLATILGLIIFLCAILYTLIDYENEKKLKELKKITPKETMVIRDGKWSRIDCEELVVGDIVYLERGDIVPADLRLIECNKLKIKESAVTGDIGVIEKYQTKIEDKEILLTDMKNLVFKSSFVIDGNAKAIVVTVGEGTQIRRITKWFLEEKHGKNILGKNITNMINILTIVYIIAICIIGIYSFNVKADIEKIITLISIGYLTLVPLETIIITTIILLNIKNKVKKLGVELKGISSIQMLSKTDVIFVDKIGTLTENQMYVRKIYSCEKIMEVDSKEIHIDEDNIDRILNIGILCSDAKRNTDGEIIKGDLIEKALVMYGIKKSIYKKELDKIYKRTFQIPYDTDKRIKTSLNKIDDNYRANVRGAVDKLLERCTHIMKNGVEIELTVEDTNQIKDAHLNMSNECLLVEGYAYRNFHYQPTVNENIESNLVFVGLIGFENPIKENMSEYLNYCRSLAIKPVIMTNDNKVTALAFGKKYGILNRNDMVLSEVEMEHMTDDEVEKFIERIGIYCKISAENKWRIAYGFKKLGYNLAVAGNKFTDLPSFQAANVGIATGENCTNIAKKLSDIYVKDNDFMNILSFIEESKKVIKVLKDILSFILIISAGEFLGVLFSIFLGCQFPINAKVYLIINFVVVFLNSLLIYSEYQNIKINKYENILIDKNIFKSFNLGMLLYGICFGVFPILVFYLERKNSSLIGQVNAFILTYFGIMVFVYYFIEFKKSLKNKVITMVMIINVILAIPILSIIYNEKLLNILKSSLVHLKITAIILIIEIAIVAFTKEVDRV</sequence>
<evidence type="ECO:0000313" key="12">
    <source>
        <dbReference type="Proteomes" id="UP001078443"/>
    </source>
</evidence>
<feature type="transmembrane region" description="Helical" evidence="9">
    <location>
        <begin position="838"/>
        <end position="858"/>
    </location>
</feature>
<dbReference type="InterPro" id="IPR004014">
    <property type="entry name" value="ATPase_P-typ_cation-transptr_N"/>
</dbReference>
<dbReference type="InterPro" id="IPR023298">
    <property type="entry name" value="ATPase_P-typ_TM_dom_sf"/>
</dbReference>
<dbReference type="PANTHER" id="PTHR43294:SF21">
    <property type="entry name" value="CATION TRANSPORTING ATPASE"/>
    <property type="match status" value="1"/>
</dbReference>
<dbReference type="InterPro" id="IPR023214">
    <property type="entry name" value="HAD_sf"/>
</dbReference>
<evidence type="ECO:0000256" key="2">
    <source>
        <dbReference type="ARBA" id="ARBA00005675"/>
    </source>
</evidence>
<reference evidence="11" key="1">
    <citation type="submission" date="2022-12" db="EMBL/GenBank/DDBJ databases">
        <authorList>
            <person name="Wang J."/>
        </authorList>
    </citation>
    <scope>NUCLEOTIDE SEQUENCE</scope>
    <source>
        <strain evidence="11">HY-45-18</strain>
    </source>
</reference>
<dbReference type="InterPro" id="IPR036412">
    <property type="entry name" value="HAD-like_sf"/>
</dbReference>
<dbReference type="Gene3D" id="3.40.50.1000">
    <property type="entry name" value="HAD superfamily/HAD-like"/>
    <property type="match status" value="1"/>
</dbReference>
<keyword evidence="7 9" id="KW-1133">Transmembrane helix</keyword>